<accession>A0A8S0R2E5</accession>
<keyword evidence="1" id="KW-0805">Transcription regulation</keyword>
<dbReference type="GO" id="GO:0003700">
    <property type="term" value="F:DNA-binding transcription factor activity"/>
    <property type="evidence" value="ECO:0007669"/>
    <property type="project" value="InterPro"/>
</dbReference>
<comment type="caution">
    <text evidence="4">The sequence shown here is derived from an EMBL/GenBank/DDBJ whole genome shotgun (WGS) entry which is preliminary data.</text>
</comment>
<keyword evidence="2" id="KW-0804">Transcription</keyword>
<evidence type="ECO:0000313" key="5">
    <source>
        <dbReference type="Proteomes" id="UP000594638"/>
    </source>
</evidence>
<dbReference type="OrthoDB" id="118550at2759"/>
<evidence type="ECO:0000256" key="3">
    <source>
        <dbReference type="ARBA" id="ARBA00023242"/>
    </source>
</evidence>
<dbReference type="EMBL" id="CACTIH010002045">
    <property type="protein sequence ID" value="CAA2972278.1"/>
    <property type="molecule type" value="Genomic_DNA"/>
</dbReference>
<name>A0A8S0R2E5_OLEEU</name>
<evidence type="ECO:0000256" key="1">
    <source>
        <dbReference type="ARBA" id="ARBA00023015"/>
    </source>
</evidence>
<dbReference type="Gene3D" id="1.10.10.60">
    <property type="entry name" value="Homeodomain-like"/>
    <property type="match status" value="1"/>
</dbReference>
<keyword evidence="3" id="KW-0539">Nucleus</keyword>
<dbReference type="InterPro" id="IPR044636">
    <property type="entry name" value="RADIALIS-like"/>
</dbReference>
<dbReference type="InterPro" id="IPR009057">
    <property type="entry name" value="Homeodomain-like_sf"/>
</dbReference>
<evidence type="ECO:0000313" key="4">
    <source>
        <dbReference type="EMBL" id="CAA2972278.1"/>
    </source>
</evidence>
<organism evidence="4 5">
    <name type="scientific">Olea europaea subsp. europaea</name>
    <dbReference type="NCBI Taxonomy" id="158383"/>
    <lineage>
        <taxon>Eukaryota</taxon>
        <taxon>Viridiplantae</taxon>
        <taxon>Streptophyta</taxon>
        <taxon>Embryophyta</taxon>
        <taxon>Tracheophyta</taxon>
        <taxon>Spermatophyta</taxon>
        <taxon>Magnoliopsida</taxon>
        <taxon>eudicotyledons</taxon>
        <taxon>Gunneridae</taxon>
        <taxon>Pentapetalae</taxon>
        <taxon>asterids</taxon>
        <taxon>lamiids</taxon>
        <taxon>Lamiales</taxon>
        <taxon>Oleaceae</taxon>
        <taxon>Oleeae</taxon>
        <taxon>Olea</taxon>
    </lineage>
</organism>
<dbReference type="PANTHER" id="PTHR43952">
    <property type="entry name" value="MYB FAMILY TRANSCRIPTION FACTOR-RELATED"/>
    <property type="match status" value="1"/>
</dbReference>
<dbReference type="PANTHER" id="PTHR43952:SF75">
    <property type="entry name" value="PROTEIN RADIALIS-LIKE 6"/>
    <property type="match status" value="1"/>
</dbReference>
<dbReference type="Gramene" id="OE9A016627T1">
    <property type="protein sequence ID" value="OE9A016627C1"/>
    <property type="gene ID" value="OE9A016627"/>
</dbReference>
<sequence>MASSLISSCGTWTAQENKAFEKALAAYDTDTPDRWAKVARAVREKLQKKQRGIMKFLWKILNTLRVATCPSLLRASGKMRSRG</sequence>
<dbReference type="Proteomes" id="UP000594638">
    <property type="component" value="Unassembled WGS sequence"/>
</dbReference>
<evidence type="ECO:0000256" key="2">
    <source>
        <dbReference type="ARBA" id="ARBA00023163"/>
    </source>
</evidence>
<proteinExistence type="predicted"/>
<dbReference type="SUPFAM" id="SSF46689">
    <property type="entry name" value="Homeodomain-like"/>
    <property type="match status" value="1"/>
</dbReference>
<gene>
    <name evidence="4" type="ORF">OLEA9_A016627</name>
</gene>
<keyword evidence="5" id="KW-1185">Reference proteome</keyword>
<protein>
    <submittedName>
        <fullName evidence="4">RADIALIS-like 1</fullName>
    </submittedName>
</protein>
<dbReference type="AlphaFoldDB" id="A0A8S0R2E5"/>
<reference evidence="4 5" key="1">
    <citation type="submission" date="2019-12" db="EMBL/GenBank/DDBJ databases">
        <authorList>
            <person name="Alioto T."/>
            <person name="Alioto T."/>
            <person name="Gomez Garrido J."/>
        </authorList>
    </citation>
    <scope>NUCLEOTIDE SEQUENCE [LARGE SCALE GENOMIC DNA]</scope>
</reference>